<evidence type="ECO:0000256" key="8">
    <source>
        <dbReference type="SAM" id="MobiDB-lite"/>
    </source>
</evidence>
<dbReference type="PANTHER" id="PTHR21183:SF18">
    <property type="entry name" value="LARGE RIBOSOMAL SUBUNIT PROTEIN UL29M"/>
    <property type="match status" value="1"/>
</dbReference>
<keyword evidence="4" id="KW-0496">Mitochondrion</keyword>
<keyword evidence="3" id="KW-0689">Ribosomal protein</keyword>
<proteinExistence type="inferred from homology"/>
<organism evidence="9 10">
    <name type="scientific">Microbotryum silenes-dioicae</name>
    <dbReference type="NCBI Taxonomy" id="796604"/>
    <lineage>
        <taxon>Eukaryota</taxon>
        <taxon>Fungi</taxon>
        <taxon>Dikarya</taxon>
        <taxon>Basidiomycota</taxon>
        <taxon>Pucciniomycotina</taxon>
        <taxon>Microbotryomycetes</taxon>
        <taxon>Microbotryales</taxon>
        <taxon>Microbotryaceae</taxon>
        <taxon>Microbotryum</taxon>
    </lineage>
</organism>
<evidence type="ECO:0000256" key="6">
    <source>
        <dbReference type="ARBA" id="ARBA00035289"/>
    </source>
</evidence>
<name>A0A2X0LYV1_9BASI</name>
<dbReference type="InterPro" id="IPR010729">
    <property type="entry name" value="Ribosomal_uL29_mit"/>
</dbReference>
<dbReference type="Gene3D" id="6.10.330.20">
    <property type="match status" value="1"/>
</dbReference>
<dbReference type="Proteomes" id="UP000249464">
    <property type="component" value="Unassembled WGS sequence"/>
</dbReference>
<feature type="region of interest" description="Disordered" evidence="8">
    <location>
        <begin position="1"/>
        <end position="24"/>
    </location>
</feature>
<dbReference type="STRING" id="796604.A0A2X0LYV1"/>
<dbReference type="PANTHER" id="PTHR21183">
    <property type="entry name" value="RIBOSOMAL PROTEIN L47, MITOCHONDRIAL-RELATED"/>
    <property type="match status" value="1"/>
</dbReference>
<keyword evidence="5" id="KW-0687">Ribonucleoprotein</keyword>
<evidence type="ECO:0000256" key="3">
    <source>
        <dbReference type="ARBA" id="ARBA00022980"/>
    </source>
</evidence>
<evidence type="ECO:0000256" key="2">
    <source>
        <dbReference type="ARBA" id="ARBA00009254"/>
    </source>
</evidence>
<feature type="region of interest" description="Disordered" evidence="8">
    <location>
        <begin position="69"/>
        <end position="116"/>
    </location>
</feature>
<dbReference type="GO" id="GO:0005762">
    <property type="term" value="C:mitochondrial large ribosomal subunit"/>
    <property type="evidence" value="ECO:0007669"/>
    <property type="project" value="TreeGrafter"/>
</dbReference>
<dbReference type="EMBL" id="FQNC01000041">
    <property type="protein sequence ID" value="SGY33356.1"/>
    <property type="molecule type" value="Genomic_DNA"/>
</dbReference>
<accession>A0A2X0LYV1</accession>
<protein>
    <recommendedName>
        <fullName evidence="6">Large ribosomal subunit protein uL29m</fullName>
    </recommendedName>
    <alternativeName>
        <fullName evidence="7">54S ribosomal protein L4, mitochondrial</fullName>
    </alternativeName>
</protein>
<evidence type="ECO:0000256" key="5">
    <source>
        <dbReference type="ARBA" id="ARBA00023274"/>
    </source>
</evidence>
<dbReference type="Pfam" id="PF06984">
    <property type="entry name" value="MRP-L47"/>
    <property type="match status" value="1"/>
</dbReference>
<reference evidence="9 10" key="1">
    <citation type="submission" date="2016-11" db="EMBL/GenBank/DDBJ databases">
        <authorList>
            <person name="Jaros S."/>
            <person name="Januszkiewicz K."/>
            <person name="Wedrychowicz H."/>
        </authorList>
    </citation>
    <scope>NUCLEOTIDE SEQUENCE [LARGE SCALE GENOMIC DNA]</scope>
</reference>
<evidence type="ECO:0000313" key="10">
    <source>
        <dbReference type="Proteomes" id="UP000249464"/>
    </source>
</evidence>
<feature type="compositionally biased region" description="Low complexity" evidence="8">
    <location>
        <begin position="69"/>
        <end position="79"/>
    </location>
</feature>
<comment type="similarity">
    <text evidence="2">Belongs to the universal ribosomal protein uL29 family.</text>
</comment>
<dbReference type="GO" id="GO:0032543">
    <property type="term" value="P:mitochondrial translation"/>
    <property type="evidence" value="ECO:0007669"/>
    <property type="project" value="TreeGrafter"/>
</dbReference>
<sequence length="252" mass="28563">MSRTSIAAAAKLHRSRALSPPPTTSLHLNIFAMTSRTLLRPMLNSFAATSTRSTAASWSSYTHASTSASSSLASCSRPSPRFVSSTAGRPKRDETTYGIPPETSKPGQGVRPVRSETDTSAHPLWHFFHDKQSLIAPDKRKDNTSRSWTSFELRRKSFTDLHQLWYIALRERNTLLTQREEATRLRIDLSSFSMHSQKLRMVQKTMARIKQVLAERRRAALQAAEILRSRGELERAEVLDRESQQLEEAIRE</sequence>
<evidence type="ECO:0000256" key="4">
    <source>
        <dbReference type="ARBA" id="ARBA00023128"/>
    </source>
</evidence>
<evidence type="ECO:0000256" key="7">
    <source>
        <dbReference type="ARBA" id="ARBA00035399"/>
    </source>
</evidence>
<comment type="subcellular location">
    <subcellularLocation>
        <location evidence="1">Mitochondrion</location>
    </subcellularLocation>
</comment>
<dbReference type="InterPro" id="IPR038340">
    <property type="entry name" value="MRP-L47_sf"/>
</dbReference>
<dbReference type="GO" id="GO:0003735">
    <property type="term" value="F:structural constituent of ribosome"/>
    <property type="evidence" value="ECO:0007669"/>
    <property type="project" value="InterPro"/>
</dbReference>
<gene>
    <name evidence="9" type="primary">BQ5605_C002g01486</name>
    <name evidence="9" type="ORF">BQ5605_C002G01486</name>
</gene>
<dbReference type="AlphaFoldDB" id="A0A2X0LYV1"/>
<keyword evidence="10" id="KW-1185">Reference proteome</keyword>
<evidence type="ECO:0000256" key="1">
    <source>
        <dbReference type="ARBA" id="ARBA00004173"/>
    </source>
</evidence>
<evidence type="ECO:0000313" key="9">
    <source>
        <dbReference type="EMBL" id="SGY33356.1"/>
    </source>
</evidence>